<evidence type="ECO:0000313" key="2">
    <source>
        <dbReference type="EMBL" id="AUN98751.1"/>
    </source>
</evidence>
<dbReference type="Pfam" id="PF00498">
    <property type="entry name" value="FHA"/>
    <property type="match status" value="1"/>
</dbReference>
<organism evidence="2 3">
    <name type="scientific">Bacteriovorax stolpii</name>
    <name type="common">Bdellovibrio stolpii</name>
    <dbReference type="NCBI Taxonomy" id="960"/>
    <lineage>
        <taxon>Bacteria</taxon>
        <taxon>Pseudomonadati</taxon>
        <taxon>Bdellovibrionota</taxon>
        <taxon>Bacteriovoracia</taxon>
        <taxon>Bacteriovoracales</taxon>
        <taxon>Bacteriovoracaceae</taxon>
        <taxon>Bacteriovorax</taxon>
    </lineage>
</organism>
<dbReference type="InterPro" id="IPR000253">
    <property type="entry name" value="FHA_dom"/>
</dbReference>
<proteinExistence type="predicted"/>
<dbReference type="Gene3D" id="2.60.200.20">
    <property type="match status" value="1"/>
</dbReference>
<name>A0A2K9NTA0_BACTC</name>
<dbReference type="InterPro" id="IPR008984">
    <property type="entry name" value="SMAD_FHA_dom_sf"/>
</dbReference>
<feature type="domain" description="FHA" evidence="1">
    <location>
        <begin position="26"/>
        <end position="89"/>
    </location>
</feature>
<gene>
    <name evidence="2" type="ORF">C0V70_11695</name>
</gene>
<dbReference type="RefSeq" id="WP_102244042.1">
    <property type="nucleotide sequence ID" value="NZ_CP025704.1"/>
</dbReference>
<sequence length="116" mass="13187">MAFILVISRPDMPEVKKEITVDRKLVLGNSLYCDVVLEDKTIASMQCEILPVKTGHIVAKNLDLKKEVHLNQLRLKRSALKLDDTLKIGPFVLKIDPTKLTPEELAIINTEYEEFV</sequence>
<reference evidence="2 3" key="1">
    <citation type="submission" date="2018-01" db="EMBL/GenBank/DDBJ databases">
        <title>Complete genome sequence of Bacteriovorax stolpii DSM12778.</title>
        <authorList>
            <person name="Tang B."/>
            <person name="Chang J."/>
        </authorList>
    </citation>
    <scope>NUCLEOTIDE SEQUENCE [LARGE SCALE GENOMIC DNA]</scope>
    <source>
        <strain evidence="2 3">DSM 12778</strain>
    </source>
</reference>
<dbReference type="KEGG" id="bsto:C0V70_11695"/>
<keyword evidence="3" id="KW-1185">Reference proteome</keyword>
<evidence type="ECO:0000259" key="1">
    <source>
        <dbReference type="Pfam" id="PF00498"/>
    </source>
</evidence>
<accession>A0A2K9NTA0</accession>
<dbReference type="AlphaFoldDB" id="A0A2K9NTA0"/>
<protein>
    <recommendedName>
        <fullName evidence="1">FHA domain-containing protein</fullName>
    </recommendedName>
</protein>
<dbReference type="SUPFAM" id="SSF49879">
    <property type="entry name" value="SMAD/FHA domain"/>
    <property type="match status" value="1"/>
</dbReference>
<dbReference type="Proteomes" id="UP000235584">
    <property type="component" value="Chromosome"/>
</dbReference>
<evidence type="ECO:0000313" key="3">
    <source>
        <dbReference type="Proteomes" id="UP000235584"/>
    </source>
</evidence>
<dbReference type="EMBL" id="CP025704">
    <property type="protein sequence ID" value="AUN98751.1"/>
    <property type="molecule type" value="Genomic_DNA"/>
</dbReference>
<dbReference type="OrthoDB" id="151099at2"/>
<dbReference type="CDD" id="cd00060">
    <property type="entry name" value="FHA"/>
    <property type="match status" value="1"/>
</dbReference>